<comment type="caution">
    <text evidence="1">The sequence shown here is derived from an EMBL/GenBank/DDBJ whole genome shotgun (WGS) entry which is preliminary data.</text>
</comment>
<gene>
    <name evidence="1" type="ORF">ABIE08_004332</name>
</gene>
<name>A0ABV2R506_9HYPH</name>
<dbReference type="EMBL" id="JBEPSM010000004">
    <property type="protein sequence ID" value="MET4636374.1"/>
    <property type="molecule type" value="Genomic_DNA"/>
</dbReference>
<evidence type="ECO:0000313" key="2">
    <source>
        <dbReference type="Proteomes" id="UP001549321"/>
    </source>
</evidence>
<keyword evidence="2" id="KW-1185">Reference proteome</keyword>
<sequence length="72" mass="8125">MRRRGLGEGQLGGIDAWGEMPASLGRRAEGWHRWREVYSRLVCRARMASGVVCRRSRSFRIMTSNSTNSAPS</sequence>
<protein>
    <submittedName>
        <fullName evidence="1">Uncharacterized protein</fullName>
    </submittedName>
</protein>
<accession>A0ABV2R506</accession>
<proteinExistence type="predicted"/>
<evidence type="ECO:0000313" key="1">
    <source>
        <dbReference type="EMBL" id="MET4636374.1"/>
    </source>
</evidence>
<organism evidence="1 2">
    <name type="scientific">Kaistia defluvii</name>
    <dbReference type="NCBI Taxonomy" id="410841"/>
    <lineage>
        <taxon>Bacteria</taxon>
        <taxon>Pseudomonadati</taxon>
        <taxon>Pseudomonadota</taxon>
        <taxon>Alphaproteobacteria</taxon>
        <taxon>Hyphomicrobiales</taxon>
        <taxon>Kaistiaceae</taxon>
        <taxon>Kaistia</taxon>
    </lineage>
</organism>
<reference evidence="1 2" key="1">
    <citation type="submission" date="2024-06" db="EMBL/GenBank/DDBJ databases">
        <title>Sorghum-associated microbial communities from plants grown in Nebraska, USA.</title>
        <authorList>
            <person name="Schachtman D."/>
        </authorList>
    </citation>
    <scope>NUCLEOTIDE SEQUENCE [LARGE SCALE GENOMIC DNA]</scope>
    <source>
        <strain evidence="1 2">3207</strain>
    </source>
</reference>
<dbReference type="Proteomes" id="UP001549321">
    <property type="component" value="Unassembled WGS sequence"/>
</dbReference>